<reference evidence="1 2" key="1">
    <citation type="submission" date="2017-09" db="EMBL/GenBank/DDBJ databases">
        <title>Complete genome sequence of Oxytococcus suis strain ZY16052.</title>
        <authorList>
            <person name="Li F."/>
        </authorList>
    </citation>
    <scope>NUCLEOTIDE SEQUENCE [LARGE SCALE GENOMIC DNA]</scope>
    <source>
        <strain evidence="1 2">ZY16052</strain>
    </source>
</reference>
<dbReference type="Proteomes" id="UP000263232">
    <property type="component" value="Chromosome"/>
</dbReference>
<evidence type="ECO:0000313" key="1">
    <source>
        <dbReference type="EMBL" id="AXY25039.1"/>
    </source>
</evidence>
<accession>A0A347WIY2</accession>
<keyword evidence="2" id="KW-1185">Reference proteome</keyword>
<dbReference type="InterPro" id="IPR037479">
    <property type="entry name" value="Tauto_MSAD"/>
</dbReference>
<dbReference type="KEGG" id="abae:CL176_02790"/>
<dbReference type="Pfam" id="PF14552">
    <property type="entry name" value="Tautomerase_2"/>
    <property type="match status" value="1"/>
</dbReference>
<name>A0A347WIY2_9LACT</name>
<sequence length="129" mass="14621">MPLLKFDIVEGRTEAEITAILDAAHEAVLEALEVPERDRYQIVTQHKPYEMQILDTGLGIERSKDIVVITVFSNKRTYDKKEALYKLLVKKLESKVGISPTDVMISIFENSDEDWSFANGVAQFMTGDL</sequence>
<dbReference type="RefSeq" id="WP_118989960.1">
    <property type="nucleotide sequence ID" value="NZ_CP023434.1"/>
</dbReference>
<organism evidence="1 2">
    <name type="scientific">Suicoccus acidiformans</name>
    <dbReference type="NCBI Taxonomy" id="2036206"/>
    <lineage>
        <taxon>Bacteria</taxon>
        <taxon>Bacillati</taxon>
        <taxon>Bacillota</taxon>
        <taxon>Bacilli</taxon>
        <taxon>Lactobacillales</taxon>
        <taxon>Aerococcaceae</taxon>
        <taxon>Suicoccus</taxon>
    </lineage>
</organism>
<proteinExistence type="predicted"/>
<dbReference type="AlphaFoldDB" id="A0A347WIY2"/>
<protein>
    <submittedName>
        <fullName evidence="1">Tautomerase family protein</fullName>
    </submittedName>
</protein>
<dbReference type="InterPro" id="IPR014347">
    <property type="entry name" value="Tautomerase/MIF_sf"/>
</dbReference>
<dbReference type="OrthoDB" id="9804765at2"/>
<dbReference type="Gene3D" id="3.30.429.10">
    <property type="entry name" value="Macrophage Migration Inhibitory Factor"/>
    <property type="match status" value="1"/>
</dbReference>
<gene>
    <name evidence="1" type="ORF">CL176_02790</name>
</gene>
<dbReference type="PANTHER" id="PTHR38460">
    <property type="entry name" value="TAUTOMERASE YOLI-RELATED"/>
    <property type="match status" value="1"/>
</dbReference>
<evidence type="ECO:0000313" key="2">
    <source>
        <dbReference type="Proteomes" id="UP000263232"/>
    </source>
</evidence>
<dbReference type="EMBL" id="CP023434">
    <property type="protein sequence ID" value="AXY25039.1"/>
    <property type="molecule type" value="Genomic_DNA"/>
</dbReference>
<dbReference type="PANTHER" id="PTHR38460:SF1">
    <property type="entry name" value="TAUTOMERASE YOLI-RELATED"/>
    <property type="match status" value="1"/>
</dbReference>
<dbReference type="SUPFAM" id="SSF55331">
    <property type="entry name" value="Tautomerase/MIF"/>
    <property type="match status" value="1"/>
</dbReference>